<dbReference type="OrthoDB" id="37833at10239"/>
<dbReference type="Proteomes" id="UP000026992">
    <property type="component" value="Segment"/>
</dbReference>
<evidence type="ECO:0000313" key="2">
    <source>
        <dbReference type="Proteomes" id="UP000026992"/>
    </source>
</evidence>
<gene>
    <name evidence="1" type="ORF">LP030-3_064</name>
</gene>
<dbReference type="GeneID" id="19735821"/>
<dbReference type="EMBL" id="KJ094022">
    <property type="protein sequence ID" value="AHL18770.1"/>
    <property type="molecule type" value="Genomic_DNA"/>
</dbReference>
<accession>A0A059T7X7</accession>
<dbReference type="RefSeq" id="YP_009044710.1">
    <property type="nucleotide sequence ID" value="NC_024384.1"/>
</dbReference>
<dbReference type="KEGG" id="vg:19735821"/>
<keyword evidence="2" id="KW-1185">Reference proteome</keyword>
<organism evidence="1 2">
    <name type="scientific">Listeria phage LP-030-3</name>
    <dbReference type="NCBI Taxonomy" id="1458852"/>
    <lineage>
        <taxon>Viruses</taxon>
        <taxon>Duplodnaviria</taxon>
        <taxon>Heunggongvirae</taxon>
        <taxon>Uroviricota</taxon>
        <taxon>Caudoviricetes</taxon>
        <taxon>Aquingentivirus</taxon>
        <taxon>Aquingentivirus LP0303</taxon>
    </lineage>
</organism>
<evidence type="ECO:0000313" key="1">
    <source>
        <dbReference type="EMBL" id="AHL18770.1"/>
    </source>
</evidence>
<sequence>MKDFEMMEAIKQKRLECKLVILQNFESSFKEALNKGDSAMVSALAESLKTVIK</sequence>
<proteinExistence type="predicted"/>
<name>A0A059T7X7_9CAUD</name>
<protein>
    <submittedName>
        <fullName evidence="1">Uncharacterized protein</fullName>
    </submittedName>
</protein>
<reference evidence="1 2" key="1">
    <citation type="journal article" date="2014" name="Appl. Environ. Microbiol.">
        <title>Comparative genomic and morphological analysis of Listeria phages isolated from farm environments.</title>
        <authorList>
            <person name="Denes T."/>
            <person name="Vongkamjan K."/>
            <person name="Ackermann H.W."/>
            <person name="Moreno Switt A.I."/>
            <person name="Wiedmann M."/>
            <person name="den Bakker H.C."/>
        </authorList>
    </citation>
    <scope>NUCLEOTIDE SEQUENCE [LARGE SCALE GENOMIC DNA]</scope>
</reference>